<keyword evidence="4" id="KW-0410">Iron transport</keyword>
<dbReference type="GO" id="GO:0015344">
    <property type="term" value="F:siderophore uptake transmembrane transporter activity"/>
    <property type="evidence" value="ECO:0007669"/>
    <property type="project" value="TreeGrafter"/>
</dbReference>
<keyword evidence="3 12" id="KW-1134">Transmembrane beta strand</keyword>
<dbReference type="InterPro" id="IPR039426">
    <property type="entry name" value="TonB-dep_rcpt-like"/>
</dbReference>
<evidence type="ECO:0000256" key="2">
    <source>
        <dbReference type="ARBA" id="ARBA00022448"/>
    </source>
</evidence>
<protein>
    <submittedName>
        <fullName evidence="17">TonB-dependent receptor</fullName>
    </submittedName>
</protein>
<evidence type="ECO:0000256" key="5">
    <source>
        <dbReference type="ARBA" id="ARBA00022692"/>
    </source>
</evidence>
<dbReference type="Proteomes" id="UP000249082">
    <property type="component" value="Unassembled WGS sequence"/>
</dbReference>
<dbReference type="Gene3D" id="2.40.170.20">
    <property type="entry name" value="TonB-dependent receptor, beta-barrel domain"/>
    <property type="match status" value="1"/>
</dbReference>
<dbReference type="PROSITE" id="PS52016">
    <property type="entry name" value="TONB_DEPENDENT_REC_3"/>
    <property type="match status" value="1"/>
</dbReference>
<sequence>MLMNAAATALLSSGAAFAQSETTVAANGEAQPTDIIVTGSARAQRRFDVSYAVNTLAEDDIKKLAPQSMAQLLSVVPGVQVESTGGEVQNITRVRGIPTDRGYLYFQQDGLPLFHDLDGYFFNSGDGMNRNDLMTQRVEVVRGGPAPIYASGAAAIANVITRTGSDTPQGQAQVTLGTSGLYRLDAYQSGPLGNDTYYAVGGFLRQNDGYRDPGFPSDKGGQIRANLTHDFENGSIKVSGQYTNDHNIFYISLPTADPRDPSVSLNPYLNSLTGTLDTPALRAANIAYRDGSGQIQSDTYDLANGRHMRFGNVQVDYEGDFGEWHVSAKAGYTQGRSTFDALYTTSNPVDADTFAAGYLSAAQSAFGNVASLGYAIAGTNGATVYDPNSQSGLVLSAQYRHTDAKFYSGQGDLSVTRKFETGLGSHDIRVGVYGAAWGSTIFGVYQNYLMQVAHQPQVLDLVAYGSTGSVSGYVTDNGALTNAASLIGGKYDARMIAVYGTDSWGVTDRLRIDLGLRQEWYDYTGFSRNTAAYDLGDATTLADNATRGFTGTIVNTTFKPKATNWTVGANYDLTDNFGLYARASQLQVPANGSVVGSAGASYTASKAKLYEAGFKVVFGRSYLYLTGFYTRFDPLNASFATYNPVTGRSDQPIQFLGSAEDKGVEADGLLRVAGPFSIAGAVTVQDPKYINFTSSTGADAGDVLGKQIVRQPKIYGNIRPSLDFDFSSGDRLSLYGRYDYIGKRYVDVTNTTALPAYGYFSAGVTFDHGPWSLQVVGDNITNAHGFTEGNTAGDTLTGQGTPEAIFGRPLWGRNVRFVLGLKW</sequence>
<reference evidence="17 18" key="1">
    <citation type="submission" date="2017-08" db="EMBL/GenBank/DDBJ databases">
        <title>Infants hospitalized years apart are colonized by the same room-sourced microbial strains.</title>
        <authorList>
            <person name="Brooks B."/>
            <person name="Olm M.R."/>
            <person name="Firek B.A."/>
            <person name="Baker R."/>
            <person name="Thomas B.C."/>
            <person name="Morowitz M.J."/>
            <person name="Banfield J.F."/>
        </authorList>
    </citation>
    <scope>NUCLEOTIDE SEQUENCE [LARGE SCALE GENOMIC DNA]</scope>
    <source>
        <strain evidence="17">S2_005_002_R2_33</strain>
    </source>
</reference>
<keyword evidence="10 12" id="KW-0472">Membrane</keyword>
<comment type="subcellular location">
    <subcellularLocation>
        <location evidence="1 12">Cell outer membrane</location>
        <topology evidence="1 12">Multi-pass membrane protein</topology>
    </subcellularLocation>
</comment>
<evidence type="ECO:0000259" key="15">
    <source>
        <dbReference type="Pfam" id="PF00593"/>
    </source>
</evidence>
<keyword evidence="8" id="KW-0406">Ion transport</keyword>
<dbReference type="Pfam" id="PF07715">
    <property type="entry name" value="Plug"/>
    <property type="match status" value="1"/>
</dbReference>
<proteinExistence type="inferred from homology"/>
<evidence type="ECO:0000256" key="14">
    <source>
        <dbReference type="SAM" id="SignalP"/>
    </source>
</evidence>
<keyword evidence="5 12" id="KW-0812">Transmembrane</keyword>
<dbReference type="PANTHER" id="PTHR32552">
    <property type="entry name" value="FERRICHROME IRON RECEPTOR-RELATED"/>
    <property type="match status" value="1"/>
</dbReference>
<evidence type="ECO:0000256" key="7">
    <source>
        <dbReference type="ARBA" id="ARBA00023004"/>
    </source>
</evidence>
<dbReference type="AlphaFoldDB" id="A0A2W5NZ98"/>
<organism evidence="17 18">
    <name type="scientific">Novosphingobium pentaromativorans</name>
    <dbReference type="NCBI Taxonomy" id="205844"/>
    <lineage>
        <taxon>Bacteria</taxon>
        <taxon>Pseudomonadati</taxon>
        <taxon>Pseudomonadota</taxon>
        <taxon>Alphaproteobacteria</taxon>
        <taxon>Sphingomonadales</taxon>
        <taxon>Sphingomonadaceae</taxon>
        <taxon>Novosphingobium</taxon>
    </lineage>
</organism>
<dbReference type="PANTHER" id="PTHR32552:SF89">
    <property type="entry name" value="CATECHOLATE SIDEROPHORE RECEPTOR FIU"/>
    <property type="match status" value="1"/>
</dbReference>
<evidence type="ECO:0000256" key="8">
    <source>
        <dbReference type="ARBA" id="ARBA00023065"/>
    </source>
</evidence>
<gene>
    <name evidence="17" type="ORF">DI555_00180</name>
</gene>
<evidence type="ECO:0000313" key="17">
    <source>
        <dbReference type="EMBL" id="PZQ57698.1"/>
    </source>
</evidence>
<dbReference type="Pfam" id="PF00593">
    <property type="entry name" value="TonB_dep_Rec_b-barrel"/>
    <property type="match status" value="1"/>
</dbReference>
<dbReference type="Gene3D" id="2.170.130.10">
    <property type="entry name" value="TonB-dependent receptor, plug domain"/>
    <property type="match status" value="1"/>
</dbReference>
<evidence type="ECO:0000313" key="18">
    <source>
        <dbReference type="Proteomes" id="UP000249082"/>
    </source>
</evidence>
<feature type="domain" description="TonB-dependent receptor plug" evidence="16">
    <location>
        <begin position="47"/>
        <end position="155"/>
    </location>
</feature>
<accession>A0A2W5NZ98</accession>
<dbReference type="InterPro" id="IPR012910">
    <property type="entry name" value="Plug_dom"/>
</dbReference>
<evidence type="ECO:0000256" key="9">
    <source>
        <dbReference type="ARBA" id="ARBA00023077"/>
    </source>
</evidence>
<keyword evidence="11 12" id="KW-0998">Cell outer membrane</keyword>
<name>A0A2W5NZ98_9SPHN</name>
<feature type="domain" description="TonB-dependent receptor-like beta-barrel" evidence="15">
    <location>
        <begin position="302"/>
        <end position="780"/>
    </location>
</feature>
<dbReference type="InterPro" id="IPR036942">
    <property type="entry name" value="Beta-barrel_TonB_sf"/>
</dbReference>
<keyword evidence="9 13" id="KW-0798">TonB box</keyword>
<feature type="signal peptide" evidence="14">
    <location>
        <begin position="1"/>
        <end position="18"/>
    </location>
</feature>
<keyword evidence="6 14" id="KW-0732">Signal</keyword>
<dbReference type="GO" id="GO:0009279">
    <property type="term" value="C:cell outer membrane"/>
    <property type="evidence" value="ECO:0007669"/>
    <property type="project" value="UniProtKB-SubCell"/>
</dbReference>
<dbReference type="EMBL" id="QFPX01000001">
    <property type="protein sequence ID" value="PZQ57698.1"/>
    <property type="molecule type" value="Genomic_DNA"/>
</dbReference>
<comment type="caution">
    <text evidence="17">The sequence shown here is derived from an EMBL/GenBank/DDBJ whole genome shotgun (WGS) entry which is preliminary data.</text>
</comment>
<keyword evidence="7" id="KW-0408">Iron</keyword>
<evidence type="ECO:0000256" key="4">
    <source>
        <dbReference type="ARBA" id="ARBA00022496"/>
    </source>
</evidence>
<keyword evidence="17" id="KW-0675">Receptor</keyword>
<evidence type="ECO:0000256" key="11">
    <source>
        <dbReference type="ARBA" id="ARBA00023237"/>
    </source>
</evidence>
<dbReference type="InterPro" id="IPR037066">
    <property type="entry name" value="Plug_dom_sf"/>
</dbReference>
<evidence type="ECO:0000259" key="16">
    <source>
        <dbReference type="Pfam" id="PF07715"/>
    </source>
</evidence>
<feature type="chain" id="PRO_5016000652" evidence="14">
    <location>
        <begin position="19"/>
        <end position="823"/>
    </location>
</feature>
<evidence type="ECO:0000256" key="12">
    <source>
        <dbReference type="PROSITE-ProRule" id="PRU01360"/>
    </source>
</evidence>
<evidence type="ECO:0000256" key="13">
    <source>
        <dbReference type="RuleBase" id="RU003357"/>
    </source>
</evidence>
<dbReference type="SUPFAM" id="SSF56935">
    <property type="entry name" value="Porins"/>
    <property type="match status" value="1"/>
</dbReference>
<dbReference type="InterPro" id="IPR000531">
    <property type="entry name" value="Beta-barrel_TonB"/>
</dbReference>
<evidence type="ECO:0000256" key="6">
    <source>
        <dbReference type="ARBA" id="ARBA00022729"/>
    </source>
</evidence>
<comment type="similarity">
    <text evidence="12 13">Belongs to the TonB-dependent receptor family.</text>
</comment>
<keyword evidence="2 12" id="KW-0813">Transport</keyword>
<evidence type="ECO:0000256" key="3">
    <source>
        <dbReference type="ARBA" id="ARBA00022452"/>
    </source>
</evidence>
<evidence type="ECO:0000256" key="1">
    <source>
        <dbReference type="ARBA" id="ARBA00004571"/>
    </source>
</evidence>
<evidence type="ECO:0000256" key="10">
    <source>
        <dbReference type="ARBA" id="ARBA00023136"/>
    </source>
</evidence>